<organism evidence="4">
    <name type="scientific">Hymenolepis diminuta</name>
    <name type="common">Rat tapeworm</name>
    <dbReference type="NCBI Taxonomy" id="6216"/>
    <lineage>
        <taxon>Eukaryota</taxon>
        <taxon>Metazoa</taxon>
        <taxon>Spiralia</taxon>
        <taxon>Lophotrochozoa</taxon>
        <taxon>Platyhelminthes</taxon>
        <taxon>Cestoda</taxon>
        <taxon>Eucestoda</taxon>
        <taxon>Cyclophyllidea</taxon>
        <taxon>Hymenolepididae</taxon>
        <taxon>Hymenolepis</taxon>
    </lineage>
</organism>
<proteinExistence type="predicted"/>
<feature type="compositionally biased region" description="Polar residues" evidence="1">
    <location>
        <begin position="63"/>
        <end position="77"/>
    </location>
</feature>
<accession>A0A0R3SLK8</accession>
<gene>
    <name evidence="2" type="ORF">HDID_LOCUS5821</name>
</gene>
<name>A0A0R3SLK8_HYMDI</name>
<dbReference type="EMBL" id="UYSG01003492">
    <property type="protein sequence ID" value="VDL58139.1"/>
    <property type="molecule type" value="Genomic_DNA"/>
</dbReference>
<feature type="region of interest" description="Disordered" evidence="1">
    <location>
        <begin position="34"/>
        <end position="77"/>
    </location>
</feature>
<protein>
    <submittedName>
        <fullName evidence="4">Secreted protein</fullName>
    </submittedName>
</protein>
<reference evidence="2 3" key="2">
    <citation type="submission" date="2018-11" db="EMBL/GenBank/DDBJ databases">
        <authorList>
            <consortium name="Pathogen Informatics"/>
        </authorList>
    </citation>
    <scope>NUCLEOTIDE SEQUENCE [LARGE SCALE GENOMIC DNA]</scope>
</reference>
<reference evidence="4" key="1">
    <citation type="submission" date="2017-02" db="UniProtKB">
        <authorList>
            <consortium name="WormBaseParasite"/>
        </authorList>
    </citation>
    <scope>IDENTIFICATION</scope>
</reference>
<sequence>MQLAVVDAAIVAARGGNSTYLGADAAIGSTVEIGDNQDSFRPSMHQTHHHHPTEHSTDAGIESGSSCRPTNASHIMP</sequence>
<dbReference type="OrthoDB" id="10469065at2759"/>
<evidence type="ECO:0000313" key="3">
    <source>
        <dbReference type="Proteomes" id="UP000274504"/>
    </source>
</evidence>
<dbReference type="Proteomes" id="UP000274504">
    <property type="component" value="Unassembled WGS sequence"/>
</dbReference>
<dbReference type="WBParaSite" id="HDID_0000582301-mRNA-1">
    <property type="protein sequence ID" value="HDID_0000582301-mRNA-1"/>
    <property type="gene ID" value="HDID_0000582301"/>
</dbReference>
<evidence type="ECO:0000313" key="2">
    <source>
        <dbReference type="EMBL" id="VDL58139.1"/>
    </source>
</evidence>
<dbReference type="AlphaFoldDB" id="A0A0R3SLK8"/>
<evidence type="ECO:0000313" key="4">
    <source>
        <dbReference type="WBParaSite" id="HDID_0000582301-mRNA-1"/>
    </source>
</evidence>
<evidence type="ECO:0000256" key="1">
    <source>
        <dbReference type="SAM" id="MobiDB-lite"/>
    </source>
</evidence>